<evidence type="ECO:0000313" key="3">
    <source>
        <dbReference type="Proteomes" id="UP000092993"/>
    </source>
</evidence>
<comment type="caution">
    <text evidence="2">The sequence shown here is derived from an EMBL/GenBank/DDBJ whole genome shotgun (WGS) entry which is preliminary data.</text>
</comment>
<dbReference type="InterPro" id="IPR000182">
    <property type="entry name" value="GNAT_dom"/>
</dbReference>
<dbReference type="OMA" id="WCDARIS"/>
<feature type="domain" description="N-acetyltransferase" evidence="1">
    <location>
        <begin position="44"/>
        <end position="204"/>
    </location>
</feature>
<dbReference type="Proteomes" id="UP000092993">
    <property type="component" value="Unassembled WGS sequence"/>
</dbReference>
<organism evidence="2 3">
    <name type="scientific">Grifola frondosa</name>
    <name type="common">Maitake</name>
    <name type="synonym">Polyporus frondosus</name>
    <dbReference type="NCBI Taxonomy" id="5627"/>
    <lineage>
        <taxon>Eukaryota</taxon>
        <taxon>Fungi</taxon>
        <taxon>Dikarya</taxon>
        <taxon>Basidiomycota</taxon>
        <taxon>Agaricomycotina</taxon>
        <taxon>Agaricomycetes</taxon>
        <taxon>Polyporales</taxon>
        <taxon>Grifolaceae</taxon>
        <taxon>Grifola</taxon>
    </lineage>
</organism>
<evidence type="ECO:0000259" key="1">
    <source>
        <dbReference type="PROSITE" id="PS51186"/>
    </source>
</evidence>
<dbReference type="Pfam" id="PF00583">
    <property type="entry name" value="Acetyltransf_1"/>
    <property type="match status" value="1"/>
</dbReference>
<dbReference type="SUPFAM" id="SSF55729">
    <property type="entry name" value="Acyl-CoA N-acyltransferases (Nat)"/>
    <property type="match status" value="1"/>
</dbReference>
<dbReference type="OrthoDB" id="410198at2759"/>
<dbReference type="InterPro" id="IPR016181">
    <property type="entry name" value="Acyl_CoA_acyltransferase"/>
</dbReference>
<gene>
    <name evidence="2" type="primary">yitI</name>
    <name evidence="2" type="ORF">A0H81_08874</name>
</gene>
<sequence length="205" mass="22942">MVTQCHGLKLVTICDNCHSHVLDSDDLDSGVCTQQTRDFWKWLATLAYVLPITADQTIPLRHSVLWPDHPVSHVLLPEDHSGCHYGAFLSARDIPVAVISVFKEPLPLTGTITPEIPAGTSAARFRKFACDPSFQGQGIGTKLLEHVFSIARSELKCDVVWCDARISAAGWYERRGMIRFGDTFYKGALESRRSQAIRIFLRRTC</sequence>
<keyword evidence="2" id="KW-0808">Transferase</keyword>
<reference evidence="2 3" key="1">
    <citation type="submission" date="2016-03" db="EMBL/GenBank/DDBJ databases">
        <title>Whole genome sequencing of Grifola frondosa 9006-11.</title>
        <authorList>
            <person name="Min B."/>
            <person name="Park H."/>
            <person name="Kim J.-G."/>
            <person name="Cho H."/>
            <person name="Oh Y.-L."/>
            <person name="Kong W.-S."/>
            <person name="Choi I.-G."/>
        </authorList>
    </citation>
    <scope>NUCLEOTIDE SEQUENCE [LARGE SCALE GENOMIC DNA]</scope>
    <source>
        <strain evidence="2 3">9006-11</strain>
    </source>
</reference>
<accession>A0A1C7M5J4</accession>
<proteinExistence type="predicted"/>
<dbReference type="Gene3D" id="3.40.630.30">
    <property type="match status" value="1"/>
</dbReference>
<dbReference type="GO" id="GO:0016747">
    <property type="term" value="F:acyltransferase activity, transferring groups other than amino-acyl groups"/>
    <property type="evidence" value="ECO:0007669"/>
    <property type="project" value="InterPro"/>
</dbReference>
<keyword evidence="3" id="KW-1185">Reference proteome</keyword>
<dbReference type="CDD" id="cd04301">
    <property type="entry name" value="NAT_SF"/>
    <property type="match status" value="1"/>
</dbReference>
<dbReference type="PROSITE" id="PS51186">
    <property type="entry name" value="GNAT"/>
    <property type="match status" value="1"/>
</dbReference>
<protein>
    <submittedName>
        <fullName evidence="2">Putative N-acetyltransferase YitI</fullName>
    </submittedName>
</protein>
<dbReference type="EMBL" id="LUGG01000011">
    <property type="protein sequence ID" value="OBZ71676.1"/>
    <property type="molecule type" value="Genomic_DNA"/>
</dbReference>
<dbReference type="AlphaFoldDB" id="A0A1C7M5J4"/>
<evidence type="ECO:0000313" key="2">
    <source>
        <dbReference type="EMBL" id="OBZ71676.1"/>
    </source>
</evidence>
<name>A0A1C7M5J4_GRIFR</name>